<dbReference type="InParanoid" id="A0A507B1Q8"/>
<organism evidence="3 4">
    <name type="scientific">Thyridium curvatum</name>
    <dbReference type="NCBI Taxonomy" id="1093900"/>
    <lineage>
        <taxon>Eukaryota</taxon>
        <taxon>Fungi</taxon>
        <taxon>Dikarya</taxon>
        <taxon>Ascomycota</taxon>
        <taxon>Pezizomycotina</taxon>
        <taxon>Sordariomycetes</taxon>
        <taxon>Sordariomycetidae</taxon>
        <taxon>Thyridiales</taxon>
        <taxon>Thyridiaceae</taxon>
        <taxon>Thyridium</taxon>
    </lineage>
</organism>
<keyword evidence="4" id="KW-1185">Reference proteome</keyword>
<sequence length="881" mass="100416">MSRWHTDSCITPDVYVEDSTPRCRSCGSAPDLAKLIAEQSTVNSPWTVPPDEEFGHMNLHWPATVPYKTLQSTDRQDNDNTLATDEISPGCNTEDRDQPLASSPAYDTIAKNHLRLLSLPAMANVEHDCIHATLHTYQLDDCPEYETVSYCWGGEDGEMERCRPIYLTAYWDVLLQTKNCWSLLKYLQLRTEPRLVWVDAICINQANIEEREIQVGHMGEIYRRCLRVVVYLGESIACSQELGRTERKYPARYDLQDINNHIPASVMDLKKLFSLRYFRRLWIVQELVLAPMAIIPILGIEFMASAATVRHPSISGNFPRWTDFICSRNLDFGQSLREVLMSTRESEATDIRDKVFGLLGFLTEAPDVPPDYSISAIHTFIGTIAYMVISEGCLDLLTYASGHLASADFPSWLPDWTLSTLGAGLSHLTTCAAVGPSEGDASQTLRKMRFDNPQERFFMILHPGKSLQGHLQAPGEVAPSATRNAKECSITVDPASAALSIEMIHLCNFASPPISCIWKRHYPPCRMFKIKTGLCWIYLLVPGDVPLDQVIEPGPNQAFLLPGLEKSRNYVAILQQRPSLNSFKLVKFFVCHYISFSTNWSPSRHFKFPDPMTACSYELLSHRVYGTIKDIQSHLEELWRQRCLLLDHIFVALSMKIKQAAEWRQRAVSMGNKFQVYKELCSLFDSLHRDSQAGLDDFLRYLRRNAPDCRTWTDRQKVFLTIDYEDWFRVSSSLLPNFSRMYLDSYPAEDALNIGSVPRSGWGWRFLSRHQDQNDGSKDRREDPPWEWGFLGGFEMSPNSISGPVEIVFDGEALARLLSHSEYAEPLRKLRICSRLVGKDETSLALDEPDPKYQSVCYFDWPDCFLDNLESLGHIRTVTIT</sequence>
<dbReference type="InterPro" id="IPR010730">
    <property type="entry name" value="HET"/>
</dbReference>
<name>A0A507B1Q8_9PEZI</name>
<protein>
    <recommendedName>
        <fullName evidence="2">Heterokaryon incompatibility domain-containing protein</fullName>
    </recommendedName>
</protein>
<dbReference type="PANTHER" id="PTHR24148:SF81">
    <property type="entry name" value="HETEROKARYON INCOMPATIBILITY DOMAIN-CONTAINING PROTEIN"/>
    <property type="match status" value="1"/>
</dbReference>
<dbReference type="STRING" id="1093900.A0A507B1Q8"/>
<reference evidence="3 4" key="1">
    <citation type="submission" date="2019-06" db="EMBL/GenBank/DDBJ databases">
        <title>Draft genome sequence of the filamentous fungus Phialemoniopsis curvata isolated from diesel fuel.</title>
        <authorList>
            <person name="Varaljay V.A."/>
            <person name="Lyon W.J."/>
            <person name="Crouch A.L."/>
            <person name="Drake C.E."/>
            <person name="Hollomon J.M."/>
            <person name="Nadeau L.J."/>
            <person name="Nunn H.S."/>
            <person name="Stevenson B.S."/>
            <person name="Bojanowski C.L."/>
            <person name="Crookes-Goodson W.J."/>
        </authorList>
    </citation>
    <scope>NUCLEOTIDE SEQUENCE [LARGE SCALE GENOMIC DNA]</scope>
    <source>
        <strain evidence="3 4">D216</strain>
    </source>
</reference>
<proteinExistence type="predicted"/>
<dbReference type="GeneID" id="41971654"/>
<dbReference type="AlphaFoldDB" id="A0A507B1Q8"/>
<evidence type="ECO:0000313" key="3">
    <source>
        <dbReference type="EMBL" id="TPX16212.1"/>
    </source>
</evidence>
<feature type="region of interest" description="Disordered" evidence="1">
    <location>
        <begin position="72"/>
        <end position="99"/>
    </location>
</feature>
<feature type="compositionally biased region" description="Polar residues" evidence="1">
    <location>
        <begin position="72"/>
        <end position="83"/>
    </location>
</feature>
<comment type="caution">
    <text evidence="3">The sequence shown here is derived from an EMBL/GenBank/DDBJ whole genome shotgun (WGS) entry which is preliminary data.</text>
</comment>
<evidence type="ECO:0000256" key="1">
    <source>
        <dbReference type="SAM" id="MobiDB-lite"/>
    </source>
</evidence>
<dbReference type="Pfam" id="PF06985">
    <property type="entry name" value="HET"/>
    <property type="match status" value="1"/>
</dbReference>
<dbReference type="Proteomes" id="UP000319257">
    <property type="component" value="Unassembled WGS sequence"/>
</dbReference>
<dbReference type="OrthoDB" id="2157530at2759"/>
<dbReference type="PANTHER" id="PTHR24148">
    <property type="entry name" value="ANKYRIN REPEAT DOMAIN-CONTAINING PROTEIN 39 HOMOLOG-RELATED"/>
    <property type="match status" value="1"/>
</dbReference>
<dbReference type="EMBL" id="SKBQ01000019">
    <property type="protein sequence ID" value="TPX16212.1"/>
    <property type="molecule type" value="Genomic_DNA"/>
</dbReference>
<accession>A0A507B1Q8</accession>
<gene>
    <name evidence="3" type="ORF">E0L32_004207</name>
</gene>
<evidence type="ECO:0000313" key="4">
    <source>
        <dbReference type="Proteomes" id="UP000319257"/>
    </source>
</evidence>
<feature type="domain" description="Heterokaryon incompatibility" evidence="2">
    <location>
        <begin position="145"/>
        <end position="286"/>
    </location>
</feature>
<dbReference type="RefSeq" id="XP_030997923.1">
    <property type="nucleotide sequence ID" value="XM_031138593.1"/>
</dbReference>
<evidence type="ECO:0000259" key="2">
    <source>
        <dbReference type="Pfam" id="PF06985"/>
    </source>
</evidence>
<dbReference type="InterPro" id="IPR052895">
    <property type="entry name" value="HetReg/Transcr_Mod"/>
</dbReference>